<protein>
    <submittedName>
        <fullName evidence="1">Uncharacterized protein</fullName>
    </submittedName>
</protein>
<dbReference type="AlphaFoldDB" id="A0AAV3ZB61"/>
<evidence type="ECO:0000313" key="1">
    <source>
        <dbReference type="EMBL" id="GFN91623.1"/>
    </source>
</evidence>
<organism evidence="1 2">
    <name type="scientific">Plakobranchus ocellatus</name>
    <dbReference type="NCBI Taxonomy" id="259542"/>
    <lineage>
        <taxon>Eukaryota</taxon>
        <taxon>Metazoa</taxon>
        <taxon>Spiralia</taxon>
        <taxon>Lophotrochozoa</taxon>
        <taxon>Mollusca</taxon>
        <taxon>Gastropoda</taxon>
        <taxon>Heterobranchia</taxon>
        <taxon>Euthyneura</taxon>
        <taxon>Panpulmonata</taxon>
        <taxon>Sacoglossa</taxon>
        <taxon>Placobranchoidea</taxon>
        <taxon>Plakobranchidae</taxon>
        <taxon>Plakobranchus</taxon>
    </lineage>
</organism>
<reference evidence="1 2" key="1">
    <citation type="journal article" date="2021" name="Elife">
        <title>Chloroplast acquisition without the gene transfer in kleptoplastic sea slugs, Plakobranchus ocellatus.</title>
        <authorList>
            <person name="Maeda T."/>
            <person name="Takahashi S."/>
            <person name="Yoshida T."/>
            <person name="Shimamura S."/>
            <person name="Takaki Y."/>
            <person name="Nagai Y."/>
            <person name="Toyoda A."/>
            <person name="Suzuki Y."/>
            <person name="Arimoto A."/>
            <person name="Ishii H."/>
            <person name="Satoh N."/>
            <person name="Nishiyama T."/>
            <person name="Hasebe M."/>
            <person name="Maruyama T."/>
            <person name="Minagawa J."/>
            <person name="Obokata J."/>
            <person name="Shigenobu S."/>
        </authorList>
    </citation>
    <scope>NUCLEOTIDE SEQUENCE [LARGE SCALE GENOMIC DNA]</scope>
</reference>
<gene>
    <name evidence="1" type="ORF">PoB_001812900</name>
</gene>
<sequence>MGANPMERLLLTSSSALTIVLMGLEWTCLSLLLRSPMCRLSILAFLYRLPLVSPSYRQELPSSVLNSQDHFMKSTDHAAP</sequence>
<keyword evidence="2" id="KW-1185">Reference proteome</keyword>
<proteinExistence type="predicted"/>
<accession>A0AAV3ZB61</accession>
<name>A0AAV3ZB61_9GAST</name>
<dbReference type="Proteomes" id="UP000735302">
    <property type="component" value="Unassembled WGS sequence"/>
</dbReference>
<dbReference type="EMBL" id="BLXT01002155">
    <property type="protein sequence ID" value="GFN91623.1"/>
    <property type="molecule type" value="Genomic_DNA"/>
</dbReference>
<evidence type="ECO:0000313" key="2">
    <source>
        <dbReference type="Proteomes" id="UP000735302"/>
    </source>
</evidence>
<comment type="caution">
    <text evidence="1">The sequence shown here is derived from an EMBL/GenBank/DDBJ whole genome shotgun (WGS) entry which is preliminary data.</text>
</comment>